<name>A0ACC6L1B6_9SPHI</name>
<protein>
    <submittedName>
        <fullName evidence="1">Uncharacterized protein</fullName>
    </submittedName>
</protein>
<dbReference type="EMBL" id="JAVDTF010000003">
    <property type="protein sequence ID" value="MDR6785292.1"/>
    <property type="molecule type" value="Genomic_DNA"/>
</dbReference>
<evidence type="ECO:0000313" key="1">
    <source>
        <dbReference type="EMBL" id="MDR6785292.1"/>
    </source>
</evidence>
<proteinExistence type="predicted"/>
<keyword evidence="2" id="KW-1185">Reference proteome</keyword>
<organism evidence="1 2">
    <name type="scientific">Pedobacter africanus</name>
    <dbReference type="NCBI Taxonomy" id="151894"/>
    <lineage>
        <taxon>Bacteria</taxon>
        <taxon>Pseudomonadati</taxon>
        <taxon>Bacteroidota</taxon>
        <taxon>Sphingobacteriia</taxon>
        <taxon>Sphingobacteriales</taxon>
        <taxon>Sphingobacteriaceae</taxon>
        <taxon>Pedobacter</taxon>
    </lineage>
</organism>
<reference evidence="1" key="1">
    <citation type="submission" date="2023-07" db="EMBL/GenBank/DDBJ databases">
        <title>Sorghum-associated microbial communities from plants grown in Nebraska, USA.</title>
        <authorList>
            <person name="Schachtman D."/>
        </authorList>
    </citation>
    <scope>NUCLEOTIDE SEQUENCE</scope>
    <source>
        <strain evidence="1">2697</strain>
    </source>
</reference>
<sequence>MNYRTYNNLQSDLDNFLNQYEELWVYTPPEKPIQSRIPQKDRTCRFCKKQYPDVEFKHDPHIIPQLLGRNFGVSDYECDDCNNLFSRYENALADYLGLVRTFYAAGKSTIPTFKSPQDSIIARMAETNGDKNGITISNLNHNRFQVDIETGINTITYTKNSYIPVNVYKSILKIALTLIPASQIYSYNMMFDFISNDTNDIAYVQFAKVFSYTTNHRIDNPLCCLFQKKDRNLPRPTHLFKLYFENFVYEIFIPYYTNDLALYDTGELSITYCPPFLPDGISTSATCDADFIDFTSTQKKIGEVGKIIYKVNPEYYKNNYMTDPKTGEKTTFKPEEISKISIFRIDIKQD</sequence>
<evidence type="ECO:0000313" key="2">
    <source>
        <dbReference type="Proteomes" id="UP001246858"/>
    </source>
</evidence>
<accession>A0ACC6L1B6</accession>
<gene>
    <name evidence="1" type="ORF">J2X78_003866</name>
</gene>
<dbReference type="Proteomes" id="UP001246858">
    <property type="component" value="Unassembled WGS sequence"/>
</dbReference>
<comment type="caution">
    <text evidence="1">The sequence shown here is derived from an EMBL/GenBank/DDBJ whole genome shotgun (WGS) entry which is preliminary data.</text>
</comment>